<dbReference type="GO" id="GO:0000166">
    <property type="term" value="F:nucleotide binding"/>
    <property type="evidence" value="ECO:0007669"/>
    <property type="project" value="InterPro"/>
</dbReference>
<evidence type="ECO:0000259" key="3">
    <source>
        <dbReference type="Pfam" id="PF01408"/>
    </source>
</evidence>
<dbReference type="InterPro" id="IPR000683">
    <property type="entry name" value="Gfo/Idh/MocA-like_OxRdtase_N"/>
</dbReference>
<dbReference type="InterPro" id="IPR036291">
    <property type="entry name" value="NAD(P)-bd_dom_sf"/>
</dbReference>
<dbReference type="InterPro" id="IPR055170">
    <property type="entry name" value="GFO_IDH_MocA-like_dom"/>
</dbReference>
<name>A0A2Z5G8I3_9BACT</name>
<feature type="domain" description="GFO/IDH/MocA-like oxidoreductase" evidence="4">
    <location>
        <begin position="163"/>
        <end position="289"/>
    </location>
</feature>
<organism evidence="5 6">
    <name type="scientific">Acidisarcina polymorpha</name>
    <dbReference type="NCBI Taxonomy" id="2211140"/>
    <lineage>
        <taxon>Bacteria</taxon>
        <taxon>Pseudomonadati</taxon>
        <taxon>Acidobacteriota</taxon>
        <taxon>Terriglobia</taxon>
        <taxon>Terriglobales</taxon>
        <taxon>Acidobacteriaceae</taxon>
        <taxon>Acidisarcina</taxon>
    </lineage>
</organism>
<evidence type="ECO:0000259" key="4">
    <source>
        <dbReference type="Pfam" id="PF22725"/>
    </source>
</evidence>
<keyword evidence="6" id="KW-1185">Reference proteome</keyword>
<keyword evidence="1" id="KW-0560">Oxidoreductase</keyword>
<dbReference type="SUPFAM" id="SSF55347">
    <property type="entry name" value="Glyceraldehyde-3-phosphate dehydrogenase-like, C-terminal domain"/>
    <property type="match status" value="1"/>
</dbReference>
<dbReference type="KEGG" id="abas:ACPOL_6024"/>
<accession>A0A2Z5G8I3</accession>
<evidence type="ECO:0000313" key="5">
    <source>
        <dbReference type="EMBL" id="AXC15268.1"/>
    </source>
</evidence>
<dbReference type="AlphaFoldDB" id="A0A2Z5G8I3"/>
<dbReference type="Proteomes" id="UP000253606">
    <property type="component" value="Chromosome"/>
</dbReference>
<dbReference type="SUPFAM" id="SSF51735">
    <property type="entry name" value="NAD(P)-binding Rossmann-fold domains"/>
    <property type="match status" value="1"/>
</dbReference>
<proteinExistence type="predicted"/>
<gene>
    <name evidence="5" type="ORF">ACPOL_6024</name>
</gene>
<feature type="signal peptide" evidence="2">
    <location>
        <begin position="1"/>
        <end position="26"/>
    </location>
</feature>
<reference evidence="5 6" key="1">
    <citation type="journal article" date="2018" name="Front. Microbiol.">
        <title>Hydrolytic Capabilities as a Key to Environmental Success: Chitinolytic and Cellulolytic Acidobacteria From Acidic Sub-arctic Soils and Boreal Peatlands.</title>
        <authorList>
            <person name="Belova S.E."/>
            <person name="Ravin N.V."/>
            <person name="Pankratov T.A."/>
            <person name="Rakitin A.L."/>
            <person name="Ivanova A.A."/>
            <person name="Beletsky A.V."/>
            <person name="Mardanov A.V."/>
            <person name="Sinninghe Damste J.S."/>
            <person name="Dedysh S.N."/>
        </authorList>
    </citation>
    <scope>NUCLEOTIDE SEQUENCE [LARGE SCALE GENOMIC DNA]</scope>
    <source>
        <strain evidence="5 6">SBC82</strain>
    </source>
</reference>
<sequence>MTFLSIRRRICLSAIAAVGLSLPAVAQSTTPLQVAVVGLEHGHVAGFLHDLPHHPEVQLVAIVEPDASLSAKYEAQYKLDASIFYTNTDAMIAARHPQALLVYTSIAGHRKAIEDAARNHLTVMVEKPLTMSLADAIAIREAARKANIQVLVNYETTWYSSNRAVYELIQQGKLGDLRKVVIHDGHEGPKEIGVQPEFLKWLKDPEKNGEGALYDFGCYGADLMTWWMHGEAPISVTAVGQTDKPAIYGNVYDDATIILRYRTAQAVLMPSWDWSFARKDSEVYGVKGYAITVGPSHLKLRFAGEADETSSEAPPLNPPDDSSMHYLEAVVSGQLTPKGDLTALDTNMVVMQILDATRESAKTGKTIALKPLPQ</sequence>
<dbReference type="GO" id="GO:0016491">
    <property type="term" value="F:oxidoreductase activity"/>
    <property type="evidence" value="ECO:0007669"/>
    <property type="project" value="UniProtKB-KW"/>
</dbReference>
<protein>
    <submittedName>
        <fullName evidence="5">Oxidoreductase domain protein</fullName>
    </submittedName>
</protein>
<evidence type="ECO:0000256" key="1">
    <source>
        <dbReference type="ARBA" id="ARBA00023002"/>
    </source>
</evidence>
<evidence type="ECO:0000256" key="2">
    <source>
        <dbReference type="SAM" id="SignalP"/>
    </source>
</evidence>
<dbReference type="Pfam" id="PF22725">
    <property type="entry name" value="GFO_IDH_MocA_C3"/>
    <property type="match status" value="1"/>
</dbReference>
<dbReference type="InterPro" id="IPR050463">
    <property type="entry name" value="Gfo/Idh/MocA_oxidrdct_glycsds"/>
</dbReference>
<dbReference type="Gene3D" id="3.30.360.10">
    <property type="entry name" value="Dihydrodipicolinate Reductase, domain 2"/>
    <property type="match status" value="1"/>
</dbReference>
<dbReference type="Gene3D" id="3.40.50.720">
    <property type="entry name" value="NAD(P)-binding Rossmann-like Domain"/>
    <property type="match status" value="1"/>
</dbReference>
<dbReference type="EMBL" id="CP030840">
    <property type="protein sequence ID" value="AXC15268.1"/>
    <property type="molecule type" value="Genomic_DNA"/>
</dbReference>
<feature type="chain" id="PRO_5016443143" evidence="2">
    <location>
        <begin position="27"/>
        <end position="374"/>
    </location>
</feature>
<feature type="domain" description="Gfo/Idh/MocA-like oxidoreductase N-terminal" evidence="3">
    <location>
        <begin position="33"/>
        <end position="154"/>
    </location>
</feature>
<evidence type="ECO:0000313" key="6">
    <source>
        <dbReference type="Proteomes" id="UP000253606"/>
    </source>
</evidence>
<dbReference type="Pfam" id="PF01408">
    <property type="entry name" value="GFO_IDH_MocA"/>
    <property type="match status" value="1"/>
</dbReference>
<dbReference type="PANTHER" id="PTHR43818">
    <property type="entry name" value="BCDNA.GH03377"/>
    <property type="match status" value="1"/>
</dbReference>
<dbReference type="RefSeq" id="WP_236657075.1">
    <property type="nucleotide sequence ID" value="NZ_CP030840.1"/>
</dbReference>
<dbReference type="PANTHER" id="PTHR43818:SF11">
    <property type="entry name" value="BCDNA.GH03377"/>
    <property type="match status" value="1"/>
</dbReference>
<keyword evidence="2" id="KW-0732">Signal</keyword>